<reference evidence="3 4" key="1">
    <citation type="journal article" date="2002" name="Science">
        <title>The genome sequence of the malaria mosquito Anopheles gambiae.</title>
        <authorList>
            <person name="Holt R.A."/>
            <person name="Subramanian G.M."/>
            <person name="Halpern A."/>
            <person name="Sutton G.G."/>
            <person name="Charlab R."/>
            <person name="Nusskern D.R."/>
            <person name="Wincker P."/>
            <person name="Clark A.G."/>
            <person name="Ribeiro J.M."/>
            <person name="Wides R."/>
            <person name="Salzberg S.L."/>
            <person name="Loftus B."/>
            <person name="Yandell M."/>
            <person name="Majoros W.H."/>
            <person name="Rusch D.B."/>
            <person name="Lai Z."/>
            <person name="Kraft C.L."/>
            <person name="Abril J.F."/>
            <person name="Anthouard V."/>
            <person name="Arensburger P."/>
            <person name="Atkinson P.W."/>
            <person name="Baden H."/>
            <person name="de Berardinis V."/>
            <person name="Baldwin D."/>
            <person name="Benes V."/>
            <person name="Biedler J."/>
            <person name="Blass C."/>
            <person name="Bolanos R."/>
            <person name="Boscus D."/>
            <person name="Barnstead M."/>
            <person name="Cai S."/>
            <person name="Center A."/>
            <person name="Chaturverdi K."/>
            <person name="Christophides G.K."/>
            <person name="Chrystal M.A."/>
            <person name="Clamp M."/>
            <person name="Cravchik A."/>
            <person name="Curwen V."/>
            <person name="Dana A."/>
            <person name="Delcher A."/>
            <person name="Dew I."/>
            <person name="Evans C.A."/>
            <person name="Flanigan M."/>
            <person name="Grundschober-Freimoser A."/>
            <person name="Friedli L."/>
            <person name="Gu Z."/>
            <person name="Guan P."/>
            <person name="Guigo R."/>
            <person name="Hillenmeyer M.E."/>
            <person name="Hladun S.L."/>
            <person name="Hogan J.R."/>
            <person name="Hong Y.S."/>
            <person name="Hoover J."/>
            <person name="Jaillon O."/>
            <person name="Ke Z."/>
            <person name="Kodira C."/>
            <person name="Kokoza E."/>
            <person name="Koutsos A."/>
            <person name="Letunic I."/>
            <person name="Levitsky A."/>
            <person name="Liang Y."/>
            <person name="Lin J.J."/>
            <person name="Lobo N.F."/>
            <person name="Lopez J.R."/>
            <person name="Malek J.A."/>
            <person name="McIntosh T.C."/>
            <person name="Meister S."/>
            <person name="Miller J."/>
            <person name="Mobarry C."/>
            <person name="Mongin E."/>
            <person name="Murphy S.D."/>
            <person name="O'Brochta D.A."/>
            <person name="Pfannkoch C."/>
            <person name="Qi R."/>
            <person name="Regier M.A."/>
            <person name="Remington K."/>
            <person name="Shao H."/>
            <person name="Sharakhova M.V."/>
            <person name="Sitter C.D."/>
            <person name="Shetty J."/>
            <person name="Smith T.J."/>
            <person name="Strong R."/>
            <person name="Sun J."/>
            <person name="Thomasova D."/>
            <person name="Ton L.Q."/>
            <person name="Topalis P."/>
            <person name="Tu Z."/>
            <person name="Unger M.F."/>
            <person name="Walenz B."/>
            <person name="Wang A."/>
            <person name="Wang J."/>
            <person name="Wang M."/>
            <person name="Wang X."/>
            <person name="Woodford K.J."/>
            <person name="Wortman J.R."/>
            <person name="Wu M."/>
            <person name="Yao A."/>
            <person name="Zdobnov E.M."/>
            <person name="Zhang H."/>
            <person name="Zhao Q."/>
            <person name="Zhao S."/>
            <person name="Zhu S.C."/>
            <person name="Zhimulev I."/>
            <person name="Coluzzi M."/>
            <person name="della Torre A."/>
            <person name="Roth C.W."/>
            <person name="Louis C."/>
            <person name="Kalush F."/>
            <person name="Mural R.J."/>
            <person name="Myers E.W."/>
            <person name="Adams M.D."/>
            <person name="Smith H.O."/>
            <person name="Broder S."/>
            <person name="Gardner M.J."/>
            <person name="Fraser C.M."/>
            <person name="Birney E."/>
            <person name="Bork P."/>
            <person name="Brey P.T."/>
            <person name="Venter J.C."/>
            <person name="Weissenbach J."/>
            <person name="Kafatos F.C."/>
            <person name="Collins F.H."/>
            <person name="Hoffman S.L."/>
        </authorList>
    </citation>
    <scope>NUCLEOTIDE SEQUENCE [LARGE SCALE GENOMIC DNA]</scope>
    <source>
        <strain evidence="3 4">PEST</strain>
    </source>
</reference>
<feature type="region of interest" description="Disordered" evidence="1">
    <location>
        <begin position="111"/>
        <end position="133"/>
    </location>
</feature>
<feature type="compositionally biased region" description="Low complexity" evidence="1">
    <location>
        <begin position="535"/>
        <end position="551"/>
    </location>
</feature>
<feature type="region of interest" description="Disordered" evidence="1">
    <location>
        <begin position="203"/>
        <end position="333"/>
    </location>
</feature>
<feature type="compositionally biased region" description="Polar residues" evidence="1">
    <location>
        <begin position="267"/>
        <end position="277"/>
    </location>
</feature>
<feature type="compositionally biased region" description="Polar residues" evidence="1">
    <location>
        <begin position="235"/>
        <end position="247"/>
    </location>
</feature>
<feature type="region of interest" description="Disordered" evidence="1">
    <location>
        <begin position="596"/>
        <end position="621"/>
    </location>
</feature>
<feature type="compositionally biased region" description="Basic and acidic residues" evidence="1">
    <location>
        <begin position="278"/>
        <end position="289"/>
    </location>
</feature>
<sequence length="1330" mass="143698">MSAGLMSCVRENSPPLESAPAQVPDIPITITTPETAVPATSSSTNSDTTKRKRFHPLRNLRRIFRRRTVSAADRAPGQLGAKAAGPTHIHFATPGCSTTDATLPRTGYPITIRNESGTAPGTSQGGPGGYFKRETYRLRNSDDLDKEMSDYQRSLSEGRLVDSDISRDGLSQSHDSVFSESAGTASSLSITLKNELADVLRKRRKDRQGEVSDEDLGLPLSPITPQRKDRGMNKSEGSLSILSMTSSDLDDDRSASNASGHNLLHLDSSTSGSISMNRSEHLDESDSSKLSHSAAKHKLAVRPKKKGPTRARTRPRESTLLPATPEVNEESLKLSSTNIASSFSPTKEANEKAHSLPYGIVPPGTSTPFAPKSSPAKEISTSKLSVGDAPAVTGSSIYVNRNISKSHEFERSADHHHLTVEGSAVPAASRKEDDGFFKRILNYSFKKKKHESGAKEDSSHSVTASPRKEDNTSSVYISSADPATVDCVPTEQIMKLSLVVGEPELSELSGYKKIKSGPAARQRVFPKDIFTAEEQQLQQQQQQQQHQQHTQRYSSNVEVNRQSVASSGSGHSLIVGEAKLPLHKSEEYLVSKTRKFSERSVDGGEGDDEESDGRKYVSHGERLKSPKVYGLSSYQQKLAKISISSQPAAAPDAAKDSPSKRAKSVEKSKSFRTYTTDGVSNQLQAGGHQVPSLPNLSASLSVGNFSSNNFLETEHKFFSMTENMNTGKQRVFKDYISNADDDGESRHLSSSASLQKFEINDNNLLNPREEYFDHQPKSIVLTTNTLTPPEPTSILNKSNQNISQIEENIDKLVSSQFVSIIRSSDEGSSNERLDDIGVGANVPEFMKIQLKNRVEGTGRPAKTSSIVLTTSPTPAPPTSPAIASPTASAGQYPQQPDDAIKLQRRFSNENIEITESKPPLPPSVVGRTSLELGIPKSPPAFRKQGSGGGAAVGDLAGSKRNSMNLSQDLSDDRKVILQRRTSVTEEKIKYERRISSSSEDIKFEKKKSTSEELLEKRSSTGSNGTGNSNYNSGSSSGDELVVLRKKFIGGEREGGKDKDGTPELMKVFARRSLKLRSDDDYKVTESGKPLSSIDSDKENQSSEEKLDKVGLQQTKQQQQQQQQHVQQQPAEHISTTLVQSVAIGAPVTNGSLKNGSSVVEPAVLKNASNENGPAAPASGEPILRKSITSKPFGVPNRFGNAPNGGQPRNATSFVEVRKTLLPSATVTVGAPVITNNNFVKSSTAQAQGDACESTTISNNNTINTNRHTIASLNQLNSANGVGAINNNAANTATIIESDGGSGGNNGEINEFKGILQRRAEWEKRAKEGFK</sequence>
<dbReference type="VEuPathDB" id="VectorBase:AGAP010805"/>
<evidence type="ECO:0000313" key="3">
    <source>
        <dbReference type="EnsemblMetazoa" id="AGAP010805-PA"/>
    </source>
</evidence>
<organism evidence="3 4">
    <name type="scientific">Anopheles gambiae</name>
    <name type="common">African malaria mosquito</name>
    <dbReference type="NCBI Taxonomy" id="7165"/>
    <lineage>
        <taxon>Eukaryota</taxon>
        <taxon>Metazoa</taxon>
        <taxon>Ecdysozoa</taxon>
        <taxon>Arthropoda</taxon>
        <taxon>Hexapoda</taxon>
        <taxon>Insecta</taxon>
        <taxon>Pterygota</taxon>
        <taxon>Neoptera</taxon>
        <taxon>Endopterygota</taxon>
        <taxon>Diptera</taxon>
        <taxon>Nematocera</taxon>
        <taxon>Culicoidea</taxon>
        <taxon>Culicidae</taxon>
        <taxon>Anophelinae</taxon>
        <taxon>Anopheles</taxon>
    </lineage>
</organism>
<reference evidence="3" key="3">
    <citation type="submission" date="2020-05" db="UniProtKB">
        <authorList>
            <consortium name="EnsemblMetazoa"/>
        </authorList>
    </citation>
    <scope>IDENTIFICATION</scope>
    <source>
        <strain evidence="3">PEST</strain>
    </source>
</reference>
<feature type="compositionally biased region" description="Basic and acidic residues" evidence="1">
    <location>
        <begin position="653"/>
        <end position="669"/>
    </location>
</feature>
<feature type="compositionally biased region" description="Low complexity" evidence="1">
    <location>
        <begin position="880"/>
        <end position="889"/>
    </location>
</feature>
<feature type="compositionally biased region" description="Basic and acidic residues" evidence="1">
    <location>
        <begin position="1094"/>
        <end position="1108"/>
    </location>
</feature>
<proteinExistence type="predicted"/>
<feature type="region of interest" description="Disordered" evidence="1">
    <location>
        <begin position="533"/>
        <end position="555"/>
    </location>
</feature>
<feature type="region of interest" description="Disordered" evidence="1">
    <location>
        <begin position="165"/>
        <end position="184"/>
    </location>
</feature>
<feature type="compositionally biased region" description="Polar residues" evidence="1">
    <location>
        <begin position="169"/>
        <end position="184"/>
    </location>
</feature>
<feature type="region of interest" description="Disordered" evidence="1">
    <location>
        <begin position="645"/>
        <end position="675"/>
    </location>
</feature>
<reference evidence="3 4" key="2">
    <citation type="journal article" date="2004" name="Trends Parasitol.">
        <title>The Anopheles gambiae genome: an update.</title>
        <authorList>
            <person name="Mongin E."/>
            <person name="Louis C."/>
            <person name="Holt R.A."/>
            <person name="Birney E."/>
            <person name="Collins F.H."/>
        </authorList>
    </citation>
    <scope>NUCLEOTIDE SEQUENCE [LARGE SCALE GENOMIC DNA]</scope>
    <source>
        <strain evidence="3 4">PEST</strain>
    </source>
</reference>
<feature type="region of interest" description="Disordered" evidence="1">
    <location>
        <begin position="999"/>
        <end position="1037"/>
    </location>
</feature>
<dbReference type="Pfam" id="PF15893">
    <property type="entry name" value="DUF4739"/>
    <property type="match status" value="1"/>
</dbReference>
<protein>
    <submittedName>
        <fullName evidence="3">DUF4739 domain-containing protein</fullName>
    </submittedName>
</protein>
<evidence type="ECO:0000256" key="1">
    <source>
        <dbReference type="SAM" id="MobiDB-lite"/>
    </source>
</evidence>
<feature type="region of interest" description="Disordered" evidence="1">
    <location>
        <begin position="1080"/>
        <end position="1131"/>
    </location>
</feature>
<name>A0A1S4H501_ANOGA</name>
<dbReference type="EMBL" id="AAAB01008979">
    <property type="status" value="NOT_ANNOTATED_CDS"/>
    <property type="molecule type" value="Genomic_DNA"/>
</dbReference>
<evidence type="ECO:0000313" key="4">
    <source>
        <dbReference type="Proteomes" id="UP000007062"/>
    </source>
</evidence>
<feature type="compositionally biased region" description="Basic residues" evidence="1">
    <location>
        <begin position="294"/>
        <end position="313"/>
    </location>
</feature>
<feature type="region of interest" description="Disordered" evidence="1">
    <location>
        <begin position="1"/>
        <end position="22"/>
    </location>
</feature>
<feature type="region of interest" description="Disordered" evidence="1">
    <location>
        <begin position="448"/>
        <end position="476"/>
    </location>
</feature>
<evidence type="ECO:0000259" key="2">
    <source>
        <dbReference type="Pfam" id="PF15893"/>
    </source>
</evidence>
<dbReference type="InParanoid" id="A0A1S4H501"/>
<feature type="region of interest" description="Disordered" evidence="1">
    <location>
        <begin position="865"/>
        <end position="894"/>
    </location>
</feature>
<accession>A0A1S4H501</accession>
<dbReference type="Proteomes" id="UP000007062">
    <property type="component" value="Chromosome 3L"/>
</dbReference>
<dbReference type="PANTHER" id="PTHR14312">
    <property type="entry name" value="CREB/ATF BZIP TRANSCRIPTION FACTOR"/>
    <property type="match status" value="1"/>
</dbReference>
<dbReference type="PANTHER" id="PTHR14312:SF1">
    <property type="entry name" value="BASIC-LEUCINE ZIPPER TRANSCRIPTION FACTOR A"/>
    <property type="match status" value="1"/>
</dbReference>
<dbReference type="VEuPathDB" id="VectorBase:AGAMI1_014128"/>
<feature type="compositionally biased region" description="Polar residues" evidence="1">
    <location>
        <begin position="113"/>
        <end position="122"/>
    </location>
</feature>
<keyword evidence="4" id="KW-1185">Reference proteome</keyword>
<feature type="domain" description="DUF4739" evidence="2">
    <location>
        <begin position="618"/>
        <end position="825"/>
    </location>
</feature>
<feature type="compositionally biased region" description="Basic and acidic residues" evidence="1">
    <location>
        <begin position="612"/>
        <end position="621"/>
    </location>
</feature>
<feature type="compositionally biased region" description="Basic and acidic residues" evidence="1">
    <location>
        <begin position="999"/>
        <end position="1018"/>
    </location>
</feature>
<feature type="compositionally biased region" description="Low complexity" evidence="1">
    <location>
        <begin position="1019"/>
        <end position="1037"/>
    </location>
</feature>
<feature type="compositionally biased region" description="Low complexity" evidence="1">
    <location>
        <begin position="1112"/>
        <end position="1128"/>
    </location>
</feature>
<feature type="region of interest" description="Disordered" evidence="1">
    <location>
        <begin position="938"/>
        <end position="967"/>
    </location>
</feature>
<dbReference type="InterPro" id="IPR031764">
    <property type="entry name" value="DUF4739"/>
</dbReference>
<dbReference type="EnsemblMetazoa" id="AGAP010805-RA">
    <property type="protein sequence ID" value="AGAP010805-PA"/>
    <property type="gene ID" value="AGAP010805"/>
</dbReference>
<dbReference type="FunCoup" id="A0A1S4H501">
    <property type="interactions" value="29"/>
</dbReference>